<evidence type="ECO:0000313" key="1">
    <source>
        <dbReference type="EMBL" id="ANG66307.1"/>
    </source>
</evidence>
<dbReference type="Proteomes" id="UP000019147">
    <property type="component" value="Chromosome"/>
</dbReference>
<reference evidence="1 2" key="1">
    <citation type="journal article" date="2014" name="Syst. Appl. Microbiol.">
        <title>Evidence for the existence of two new members of the family Chlamydiaceae and proposal of Chlamydia avium sp. nov. and Chlamydia gallinacea sp. nov.</title>
        <authorList>
            <person name="Sachse K."/>
            <person name="Laroucau K."/>
            <person name="Riege K."/>
            <person name="Wehner S."/>
            <person name="Dilcher M."/>
            <person name="Creasy H.H."/>
            <person name="Weidmann M."/>
            <person name="Myers G."/>
            <person name="Vorimore F."/>
            <person name="Vicari N."/>
            <person name="Magnino S."/>
            <person name="Liebler-Tenorio E."/>
            <person name="Ruettger A."/>
            <person name="Bavoil P.M."/>
            <person name="Hufert F.T."/>
            <person name="Rossello-Mora R."/>
            <person name="Marz M."/>
        </authorList>
    </citation>
    <scope>NUCLEOTIDE SEQUENCE [LARGE SCALE GENOMIC DNA]</scope>
    <source>
        <strain evidence="1 2">08-1274/3</strain>
    </source>
</reference>
<sequence length="309" mass="35322">MKLKKKLFSIVCGGIALALVGCCSLTNKVFHSSKAYLPTINRIFQLCNLQVVDSREDLVESVQSLLITREQQQNSTFDSLVVEDSHALYNDLSLLCMTQVVPAHAATYDCAVIFGGVLPCIRQRLDFLIREWNRGVRFRKIIFLSGKRDRYQKIETPEQLYHQQNHLFPVDKSWNNEDHPLPSSEHEIAQFVWSQMEIPASWRDSSEVQVEFLVAEPSTDLPYATRHDTLALFHKSWGNSRGRILFVSSQPFIASDRVRMAKYFTKNCDISGPGFGQSILKQSWGPRVCLHALASWIQETDGYLKLPQE</sequence>
<dbReference type="AlphaFoldDB" id="A0A173DZI0"/>
<organism evidence="1 2">
    <name type="scientific">Chlamydia gallinacea 08-1274/3</name>
    <dbReference type="NCBI Taxonomy" id="1143323"/>
    <lineage>
        <taxon>Bacteria</taxon>
        <taxon>Pseudomonadati</taxon>
        <taxon>Chlamydiota</taxon>
        <taxon>Chlamydiia</taxon>
        <taxon>Chlamydiales</taxon>
        <taxon>Chlamydiaceae</taxon>
        <taxon>Chlamydia/Chlamydophila group</taxon>
        <taxon>Chlamydia</taxon>
    </lineage>
</organism>
<dbReference type="RefSeq" id="WP_021828122.1">
    <property type="nucleotide sequence ID" value="NZ_CP015840.1"/>
</dbReference>
<evidence type="ECO:0008006" key="3">
    <source>
        <dbReference type="Google" id="ProtNLM"/>
    </source>
</evidence>
<dbReference type="GeneID" id="81478301"/>
<dbReference type="PROSITE" id="PS51257">
    <property type="entry name" value="PROKAR_LIPOPROTEIN"/>
    <property type="match status" value="1"/>
</dbReference>
<gene>
    <name evidence="1" type="ORF">M787_003155</name>
</gene>
<protein>
    <recommendedName>
        <fullName evidence="3">Lipoprotein</fullName>
    </recommendedName>
</protein>
<name>A0A173DZI0_9CHLA</name>
<dbReference type="OrthoDB" id="19029at2"/>
<dbReference type="KEGG" id="cgz:M787_003155"/>
<evidence type="ECO:0000313" key="2">
    <source>
        <dbReference type="Proteomes" id="UP000019147"/>
    </source>
</evidence>
<proteinExistence type="predicted"/>
<dbReference type="STRING" id="1143323.M787_003155"/>
<accession>A0A173DZI0</accession>
<dbReference type="EMBL" id="CP015840">
    <property type="protein sequence ID" value="ANG66307.1"/>
    <property type="molecule type" value="Genomic_DNA"/>
</dbReference>